<evidence type="ECO:0000313" key="2">
    <source>
        <dbReference type="Proteomes" id="UP000286576"/>
    </source>
</evidence>
<dbReference type="EMBL" id="QXFL01000008">
    <property type="protein sequence ID" value="RIV83883.1"/>
    <property type="molecule type" value="Genomic_DNA"/>
</dbReference>
<organism evidence="1 2">
    <name type="scientific">Aurantiacibacter zhengii</name>
    <dbReference type="NCBI Taxonomy" id="2307003"/>
    <lineage>
        <taxon>Bacteria</taxon>
        <taxon>Pseudomonadati</taxon>
        <taxon>Pseudomonadota</taxon>
        <taxon>Alphaproteobacteria</taxon>
        <taxon>Sphingomonadales</taxon>
        <taxon>Erythrobacteraceae</taxon>
        <taxon>Aurantiacibacter</taxon>
    </lineage>
</organism>
<comment type="caution">
    <text evidence="1">The sequence shown here is derived from an EMBL/GenBank/DDBJ whole genome shotgun (WGS) entry which is preliminary data.</text>
</comment>
<dbReference type="Pfam" id="PF11287">
    <property type="entry name" value="DUF3088"/>
    <property type="match status" value="1"/>
</dbReference>
<dbReference type="Proteomes" id="UP000286576">
    <property type="component" value="Unassembled WGS sequence"/>
</dbReference>
<reference evidence="1 2" key="1">
    <citation type="submission" date="2018-08" db="EMBL/GenBank/DDBJ databases">
        <title>Erythrobacter zhengii sp.nov., a bacterium isolated from deep-sea sediment.</title>
        <authorList>
            <person name="Fang C."/>
            <person name="Wu Y.-H."/>
            <person name="Sun C."/>
            <person name="Wang H."/>
            <person name="Cheng H."/>
            <person name="Meng F.-X."/>
            <person name="Wang C.-S."/>
            <person name="Xu X.-W."/>
        </authorList>
    </citation>
    <scope>NUCLEOTIDE SEQUENCE [LARGE SCALE GENOMIC DNA]</scope>
    <source>
        <strain evidence="1 2">V18</strain>
    </source>
</reference>
<dbReference type="OrthoDB" id="1356145at2"/>
<accession>A0A418NNX4</accession>
<gene>
    <name evidence="1" type="ORF">D2V07_15480</name>
</gene>
<proteinExistence type="predicted"/>
<dbReference type="InterPro" id="IPR021439">
    <property type="entry name" value="DUF3088"/>
</dbReference>
<dbReference type="RefSeq" id="WP_119587827.1">
    <property type="nucleotide sequence ID" value="NZ_CAWODQ010000028.1"/>
</dbReference>
<sequence>MSLPRDTLFLLHDYADPAHGGDTFYCEACMTVEGVLATYPDLAARLEIVRVPWPRPRAEVVVAIGEENQNCPALVFAEGGFVNDLPGVLEALHVRHGFPRPHP</sequence>
<dbReference type="AlphaFoldDB" id="A0A418NNX4"/>
<evidence type="ECO:0000313" key="1">
    <source>
        <dbReference type="EMBL" id="RIV83883.1"/>
    </source>
</evidence>
<keyword evidence="2" id="KW-1185">Reference proteome</keyword>
<protein>
    <submittedName>
        <fullName evidence="1">DUF3088 family protein</fullName>
    </submittedName>
</protein>
<name>A0A418NNX4_9SPHN</name>